<dbReference type="NCBIfam" id="TIGR01297">
    <property type="entry name" value="CDF"/>
    <property type="match status" value="1"/>
</dbReference>
<dbReference type="OrthoDB" id="9806522at2"/>
<dbReference type="GO" id="GO:0006882">
    <property type="term" value="P:intracellular zinc ion homeostasis"/>
    <property type="evidence" value="ECO:0007669"/>
    <property type="project" value="TreeGrafter"/>
</dbReference>
<keyword evidence="5 7" id="KW-1133">Transmembrane helix</keyword>
<dbReference type="PANTHER" id="PTHR43840:SF15">
    <property type="entry name" value="MITOCHONDRIAL METAL TRANSPORTER 1-RELATED"/>
    <property type="match status" value="1"/>
</dbReference>
<organism evidence="10 11">
    <name type="scientific">Commensalibacter melissae</name>
    <dbReference type="NCBI Taxonomy" id="2070537"/>
    <lineage>
        <taxon>Bacteria</taxon>
        <taxon>Pseudomonadati</taxon>
        <taxon>Pseudomonadota</taxon>
        <taxon>Alphaproteobacteria</taxon>
        <taxon>Acetobacterales</taxon>
        <taxon>Acetobacteraceae</taxon>
    </lineage>
</organism>
<dbReference type="InterPro" id="IPR058533">
    <property type="entry name" value="Cation_efflux_TM"/>
</dbReference>
<evidence type="ECO:0000256" key="5">
    <source>
        <dbReference type="ARBA" id="ARBA00022989"/>
    </source>
</evidence>
<name>A0A318MVD2_9PROT</name>
<evidence type="ECO:0000256" key="4">
    <source>
        <dbReference type="ARBA" id="ARBA00022692"/>
    </source>
</evidence>
<evidence type="ECO:0000313" key="11">
    <source>
        <dbReference type="Proteomes" id="UP000247565"/>
    </source>
</evidence>
<keyword evidence="6 7" id="KW-0472">Membrane</keyword>
<dbReference type="Gene3D" id="1.20.1510.10">
    <property type="entry name" value="Cation efflux protein transmembrane domain"/>
    <property type="match status" value="1"/>
</dbReference>
<dbReference type="InterPro" id="IPR002524">
    <property type="entry name" value="Cation_efflux"/>
</dbReference>
<evidence type="ECO:0000256" key="2">
    <source>
        <dbReference type="ARBA" id="ARBA00008114"/>
    </source>
</evidence>
<protein>
    <submittedName>
        <fullName evidence="10">Cation transporter</fullName>
    </submittedName>
</protein>
<dbReference type="Gene3D" id="3.30.70.1350">
    <property type="entry name" value="Cation efflux protein, cytoplasmic domain"/>
    <property type="match status" value="1"/>
</dbReference>
<evidence type="ECO:0000256" key="1">
    <source>
        <dbReference type="ARBA" id="ARBA00004141"/>
    </source>
</evidence>
<dbReference type="Proteomes" id="UP000247565">
    <property type="component" value="Unassembled WGS sequence"/>
</dbReference>
<feature type="domain" description="Cation efflux protein transmembrane" evidence="8">
    <location>
        <begin position="17"/>
        <end position="208"/>
    </location>
</feature>
<dbReference type="SUPFAM" id="SSF160240">
    <property type="entry name" value="Cation efflux protein cytoplasmic domain-like"/>
    <property type="match status" value="1"/>
</dbReference>
<feature type="transmembrane region" description="Helical" evidence="7">
    <location>
        <begin position="81"/>
        <end position="100"/>
    </location>
</feature>
<comment type="caution">
    <text evidence="10">The sequence shown here is derived from an EMBL/GenBank/DDBJ whole genome shotgun (WGS) entry which is preliminary data.</text>
</comment>
<proteinExistence type="inferred from homology"/>
<accession>A0A318MVD2</accession>
<comment type="subcellular location">
    <subcellularLocation>
        <location evidence="1">Membrane</location>
        <topology evidence="1">Multi-pass membrane protein</topology>
    </subcellularLocation>
</comment>
<dbReference type="RefSeq" id="WP_110439430.1">
    <property type="nucleotide sequence ID" value="NZ_CP046393.1"/>
</dbReference>
<dbReference type="GO" id="GO:0005886">
    <property type="term" value="C:plasma membrane"/>
    <property type="evidence" value="ECO:0007669"/>
    <property type="project" value="TreeGrafter"/>
</dbReference>
<dbReference type="SUPFAM" id="SSF161111">
    <property type="entry name" value="Cation efflux protein transmembrane domain-like"/>
    <property type="match status" value="1"/>
</dbReference>
<evidence type="ECO:0000256" key="6">
    <source>
        <dbReference type="ARBA" id="ARBA00023136"/>
    </source>
</evidence>
<dbReference type="PANTHER" id="PTHR43840">
    <property type="entry name" value="MITOCHONDRIAL METAL TRANSPORTER 1-RELATED"/>
    <property type="match status" value="1"/>
</dbReference>
<evidence type="ECO:0000259" key="8">
    <source>
        <dbReference type="Pfam" id="PF01545"/>
    </source>
</evidence>
<evidence type="ECO:0000259" key="9">
    <source>
        <dbReference type="Pfam" id="PF16916"/>
    </source>
</evidence>
<dbReference type="Pfam" id="PF01545">
    <property type="entry name" value="Cation_efflux"/>
    <property type="match status" value="1"/>
</dbReference>
<dbReference type="InterPro" id="IPR050291">
    <property type="entry name" value="CDF_Transporter"/>
</dbReference>
<dbReference type="InterPro" id="IPR027470">
    <property type="entry name" value="Cation_efflux_CTD"/>
</dbReference>
<feature type="transmembrane region" description="Helical" evidence="7">
    <location>
        <begin position="182"/>
        <end position="200"/>
    </location>
</feature>
<dbReference type="Pfam" id="PF16916">
    <property type="entry name" value="ZT_dimer"/>
    <property type="match status" value="1"/>
</dbReference>
<keyword evidence="3" id="KW-0813">Transport</keyword>
<comment type="similarity">
    <text evidence="2">Belongs to the cation diffusion facilitator (CDF) transporter (TC 2.A.4) family.</text>
</comment>
<dbReference type="AlphaFoldDB" id="A0A318MVD2"/>
<keyword evidence="4 7" id="KW-0812">Transmembrane</keyword>
<dbReference type="GO" id="GO:0015341">
    <property type="term" value="F:zinc efflux antiporter activity"/>
    <property type="evidence" value="ECO:0007669"/>
    <property type="project" value="TreeGrafter"/>
</dbReference>
<feature type="transmembrane region" description="Helical" evidence="7">
    <location>
        <begin position="159"/>
        <end position="176"/>
    </location>
</feature>
<keyword evidence="11" id="KW-1185">Reference proteome</keyword>
<sequence length="290" mass="32451">MIFKIIKNKKILFSLGSFLVSLVVFFLKYLAWKTTLSVAFYSDMLETTINVLAAIFEIFAITISTQPADKNHTYGHYKAEYISAAAEGLLVIVTSILIFYEAWQGWKNPQFPMAPLKGIILNGTAGLVNLFWAITLIRVGKKYFSAVLIAGGQHVLSDVWTTIGLIVGFTLIPMFQWAALDALMGFFIAINILRIGFGIIKNSINGLMDKAPDPQTISSIYKIIQANAPEAKEFHMVRFRQVGNLIFIDFHLVVSGEMRVKEAHKICDRIEHALQKVIGNVSINIHVEPE</sequence>
<dbReference type="EMBL" id="QGLT01000004">
    <property type="protein sequence ID" value="PXY99810.1"/>
    <property type="molecule type" value="Genomic_DNA"/>
</dbReference>
<feature type="transmembrane region" description="Helical" evidence="7">
    <location>
        <begin position="12"/>
        <end position="32"/>
    </location>
</feature>
<evidence type="ECO:0000313" key="10">
    <source>
        <dbReference type="EMBL" id="PXY99810.1"/>
    </source>
</evidence>
<feature type="transmembrane region" description="Helical" evidence="7">
    <location>
        <begin position="120"/>
        <end position="139"/>
    </location>
</feature>
<reference evidence="10 11" key="1">
    <citation type="submission" date="2018-05" db="EMBL/GenBank/DDBJ databases">
        <title>Reference genomes for bee gut microbiota database.</title>
        <authorList>
            <person name="Ellegaard K.M."/>
        </authorList>
    </citation>
    <scope>NUCLEOTIDE SEQUENCE [LARGE SCALE GENOMIC DNA]</scope>
    <source>
        <strain evidence="10 11">ESL0284</strain>
    </source>
</reference>
<feature type="domain" description="Cation efflux protein cytoplasmic" evidence="9">
    <location>
        <begin position="212"/>
        <end position="290"/>
    </location>
</feature>
<feature type="transmembrane region" description="Helical" evidence="7">
    <location>
        <begin position="38"/>
        <end position="60"/>
    </location>
</feature>
<dbReference type="GO" id="GO:0015093">
    <property type="term" value="F:ferrous iron transmembrane transporter activity"/>
    <property type="evidence" value="ECO:0007669"/>
    <property type="project" value="TreeGrafter"/>
</dbReference>
<dbReference type="InterPro" id="IPR036837">
    <property type="entry name" value="Cation_efflux_CTD_sf"/>
</dbReference>
<evidence type="ECO:0000256" key="7">
    <source>
        <dbReference type="SAM" id="Phobius"/>
    </source>
</evidence>
<evidence type="ECO:0000256" key="3">
    <source>
        <dbReference type="ARBA" id="ARBA00022448"/>
    </source>
</evidence>
<dbReference type="InterPro" id="IPR027469">
    <property type="entry name" value="Cation_efflux_TMD_sf"/>
</dbReference>
<dbReference type="GO" id="GO:0015086">
    <property type="term" value="F:cadmium ion transmembrane transporter activity"/>
    <property type="evidence" value="ECO:0007669"/>
    <property type="project" value="TreeGrafter"/>
</dbReference>
<gene>
    <name evidence="10" type="ORF">DK869_07670</name>
</gene>